<dbReference type="AlphaFoldDB" id="A0A4U0S2L7"/>
<reference evidence="3 4" key="1">
    <citation type="submission" date="2019-04" db="EMBL/GenBank/DDBJ databases">
        <title>Streptomyces oryziradicis sp. nov., a novel actinomycete isolated from rhizosphere soil of rice (Oryza sativa L.).</title>
        <authorList>
            <person name="Li C."/>
        </authorList>
    </citation>
    <scope>NUCLEOTIDE SEQUENCE [LARGE SCALE GENOMIC DNA]</scope>
    <source>
        <strain evidence="3 4">NEAU-C40</strain>
    </source>
</reference>
<keyword evidence="4" id="KW-1185">Reference proteome</keyword>
<dbReference type="PANTHER" id="PTHR14239:SF10">
    <property type="entry name" value="REDUCTASE"/>
    <property type="match status" value="1"/>
</dbReference>
<organism evidence="3 4">
    <name type="scientific">Actinacidiphila oryziradicis</name>
    <dbReference type="NCBI Taxonomy" id="2571141"/>
    <lineage>
        <taxon>Bacteria</taxon>
        <taxon>Bacillati</taxon>
        <taxon>Actinomycetota</taxon>
        <taxon>Actinomycetes</taxon>
        <taxon>Kitasatosporales</taxon>
        <taxon>Streptomycetaceae</taxon>
        <taxon>Actinacidiphila</taxon>
    </lineage>
</organism>
<dbReference type="InterPro" id="IPR036291">
    <property type="entry name" value="NAD(P)-bd_dom_sf"/>
</dbReference>
<dbReference type="OrthoDB" id="3194817at2"/>
<name>A0A4U0S2L7_9ACTN</name>
<feature type="domain" description="Pyrroline-5-carboxylate reductase catalytic N-terminal" evidence="2">
    <location>
        <begin position="12"/>
        <end position="92"/>
    </location>
</feature>
<sequence length="208" mass="21602">MGPNCQETVVHIAIIGKGKVGSALGARLASAGHEVAYGSRTPEDHTGSVSQTEAVQGAELVIIAIPGTAVLSTLEGIGGDVLADRIVLDISAAFTPDMALAYPNDSVARRVQARFPRARVVKSLNTMNVSIMVDPLASLPQATVFVSGDNQDAKAAVKGLLADLGWTTESILDLGGVASATATEHAAPLFFATYMALQTMRFNIAITR</sequence>
<dbReference type="InterPro" id="IPR028939">
    <property type="entry name" value="P5C_Rdtase_cat_N"/>
</dbReference>
<dbReference type="PANTHER" id="PTHR14239">
    <property type="entry name" value="DUDULIN-RELATED"/>
    <property type="match status" value="1"/>
</dbReference>
<dbReference type="SUPFAM" id="SSF51735">
    <property type="entry name" value="NAD(P)-binding Rossmann-fold domains"/>
    <property type="match status" value="1"/>
</dbReference>
<dbReference type="EMBL" id="SUMC01000201">
    <property type="protein sequence ID" value="TJZ94794.1"/>
    <property type="molecule type" value="Genomic_DNA"/>
</dbReference>
<dbReference type="Gene3D" id="3.40.50.720">
    <property type="entry name" value="NAD(P)-binding Rossmann-like Domain"/>
    <property type="match status" value="1"/>
</dbReference>
<comment type="caution">
    <text evidence="3">The sequence shown here is derived from an EMBL/GenBank/DDBJ whole genome shotgun (WGS) entry which is preliminary data.</text>
</comment>
<evidence type="ECO:0000313" key="3">
    <source>
        <dbReference type="EMBL" id="TJZ94794.1"/>
    </source>
</evidence>
<dbReference type="Pfam" id="PF03807">
    <property type="entry name" value="F420_oxidored"/>
    <property type="match status" value="1"/>
</dbReference>
<gene>
    <name evidence="3" type="ORF">FCI23_53005</name>
</gene>
<accession>A0A4U0S2L7</accession>
<dbReference type="GO" id="GO:0016491">
    <property type="term" value="F:oxidoreductase activity"/>
    <property type="evidence" value="ECO:0007669"/>
    <property type="project" value="UniProtKB-KW"/>
</dbReference>
<proteinExistence type="predicted"/>
<evidence type="ECO:0000256" key="1">
    <source>
        <dbReference type="ARBA" id="ARBA00023002"/>
    </source>
</evidence>
<dbReference type="Proteomes" id="UP000305778">
    <property type="component" value="Unassembled WGS sequence"/>
</dbReference>
<keyword evidence="1" id="KW-0560">Oxidoreductase</keyword>
<evidence type="ECO:0000313" key="4">
    <source>
        <dbReference type="Proteomes" id="UP000305778"/>
    </source>
</evidence>
<dbReference type="InterPro" id="IPR051267">
    <property type="entry name" value="STEAP_metalloreductase"/>
</dbReference>
<evidence type="ECO:0000259" key="2">
    <source>
        <dbReference type="Pfam" id="PF03807"/>
    </source>
</evidence>
<protein>
    <submittedName>
        <fullName evidence="3">Oxidoreductase</fullName>
    </submittedName>
</protein>